<evidence type="ECO:0000256" key="7">
    <source>
        <dbReference type="ARBA" id="ARBA00022801"/>
    </source>
</evidence>
<evidence type="ECO:0000256" key="3">
    <source>
        <dbReference type="ARBA" id="ARBA00022679"/>
    </source>
</evidence>
<keyword evidence="4" id="KW-0548">Nucleotidyltransferase</keyword>
<evidence type="ECO:0000256" key="8">
    <source>
        <dbReference type="ARBA" id="ARBA00022918"/>
    </source>
</evidence>
<feature type="region of interest" description="Disordered" evidence="11">
    <location>
        <begin position="146"/>
        <end position="182"/>
    </location>
</feature>
<dbReference type="CDD" id="cd09274">
    <property type="entry name" value="RNase_HI_RT_Ty3"/>
    <property type="match status" value="1"/>
</dbReference>
<dbReference type="GO" id="GO:0016787">
    <property type="term" value="F:hydrolase activity"/>
    <property type="evidence" value="ECO:0007669"/>
    <property type="project" value="UniProtKB-KW"/>
</dbReference>
<keyword evidence="5" id="KW-0540">Nuclease</keyword>
<dbReference type="GO" id="GO:0003676">
    <property type="term" value="F:nucleic acid binding"/>
    <property type="evidence" value="ECO:0007669"/>
    <property type="project" value="InterPro"/>
</dbReference>
<dbReference type="SUPFAM" id="SSF50630">
    <property type="entry name" value="Acid proteases"/>
    <property type="match status" value="1"/>
</dbReference>
<dbReference type="EMBL" id="SEKV01000018">
    <property type="protein sequence ID" value="TFY69008.1"/>
    <property type="molecule type" value="Genomic_DNA"/>
</dbReference>
<feature type="compositionally biased region" description="Pro residues" evidence="11">
    <location>
        <begin position="300"/>
        <end position="310"/>
    </location>
</feature>
<dbReference type="InterPro" id="IPR036875">
    <property type="entry name" value="Znf_CCHC_sf"/>
</dbReference>
<dbReference type="GO" id="GO:0006397">
    <property type="term" value="P:mRNA processing"/>
    <property type="evidence" value="ECO:0007669"/>
    <property type="project" value="UniProtKB-KW"/>
</dbReference>
<dbReference type="Pfam" id="PF00078">
    <property type="entry name" value="RVT_1"/>
    <property type="match status" value="1"/>
</dbReference>
<dbReference type="PANTHER" id="PTHR37984:SF5">
    <property type="entry name" value="PROTEIN NYNRIN-LIKE"/>
    <property type="match status" value="1"/>
</dbReference>
<accession>A0A4Y9Z552</accession>
<dbReference type="GO" id="GO:0004519">
    <property type="term" value="F:endonuclease activity"/>
    <property type="evidence" value="ECO:0007669"/>
    <property type="project" value="UniProtKB-KW"/>
</dbReference>
<dbReference type="PANTHER" id="PTHR37984">
    <property type="entry name" value="PROTEIN CBG26694"/>
    <property type="match status" value="1"/>
</dbReference>
<keyword evidence="9" id="KW-0479">Metal-binding</keyword>
<keyword evidence="10" id="KW-0175">Coiled coil</keyword>
<dbReference type="Gene3D" id="3.30.70.270">
    <property type="match status" value="2"/>
</dbReference>
<evidence type="ECO:0000256" key="11">
    <source>
        <dbReference type="SAM" id="MobiDB-lite"/>
    </source>
</evidence>
<dbReference type="InterPro" id="IPR001878">
    <property type="entry name" value="Znf_CCHC"/>
</dbReference>
<evidence type="ECO:0000256" key="5">
    <source>
        <dbReference type="ARBA" id="ARBA00022722"/>
    </source>
</evidence>
<evidence type="ECO:0000313" key="15">
    <source>
        <dbReference type="Proteomes" id="UP000298390"/>
    </source>
</evidence>
<reference evidence="14 15" key="1">
    <citation type="submission" date="2019-01" db="EMBL/GenBank/DDBJ databases">
        <title>Genome sequencing of the rare red list fungi Fomitopsis rosea.</title>
        <authorList>
            <person name="Buettner E."/>
            <person name="Kellner H."/>
        </authorList>
    </citation>
    <scope>NUCLEOTIDE SEQUENCE [LARGE SCALE GENOMIC DNA]</scope>
    <source>
        <strain evidence="14 15">DSM 105464</strain>
    </source>
</reference>
<feature type="compositionally biased region" description="Basic and acidic residues" evidence="11">
    <location>
        <begin position="2305"/>
        <end position="2317"/>
    </location>
</feature>
<evidence type="ECO:0000259" key="13">
    <source>
        <dbReference type="PROSITE" id="PS50878"/>
    </source>
</evidence>
<dbReference type="Pfam" id="PF24626">
    <property type="entry name" value="SH3_Tf2-1"/>
    <property type="match status" value="1"/>
</dbReference>
<name>A0A4Y9Z552_9APHY</name>
<evidence type="ECO:0000313" key="14">
    <source>
        <dbReference type="EMBL" id="TFY69008.1"/>
    </source>
</evidence>
<dbReference type="InterPro" id="IPR021109">
    <property type="entry name" value="Peptidase_aspartic_dom_sf"/>
</dbReference>
<dbReference type="Pfam" id="PF17917">
    <property type="entry name" value="RT_RNaseH"/>
    <property type="match status" value="1"/>
</dbReference>
<feature type="compositionally biased region" description="Low complexity" evidence="11">
    <location>
        <begin position="1774"/>
        <end position="1794"/>
    </location>
</feature>
<dbReference type="CDD" id="cd01647">
    <property type="entry name" value="RT_LTR"/>
    <property type="match status" value="1"/>
</dbReference>
<feature type="compositionally biased region" description="Basic and acidic residues" evidence="11">
    <location>
        <begin position="335"/>
        <end position="348"/>
    </location>
</feature>
<feature type="region of interest" description="Disordered" evidence="11">
    <location>
        <begin position="2289"/>
        <end position="2350"/>
    </location>
</feature>
<dbReference type="SUPFAM" id="SSF57756">
    <property type="entry name" value="Retrovirus zinc finger-like domains"/>
    <property type="match status" value="1"/>
</dbReference>
<feature type="compositionally biased region" description="Low complexity" evidence="11">
    <location>
        <begin position="13"/>
        <end position="29"/>
    </location>
</feature>
<feature type="compositionally biased region" description="Basic and acidic residues" evidence="11">
    <location>
        <begin position="618"/>
        <end position="632"/>
    </location>
</feature>
<keyword evidence="9" id="KW-0862">Zinc</keyword>
<dbReference type="EC" id="2.7.7.49" evidence="1"/>
<feature type="region of interest" description="Disordered" evidence="11">
    <location>
        <begin position="721"/>
        <end position="758"/>
    </location>
</feature>
<dbReference type="Gene3D" id="3.30.420.10">
    <property type="entry name" value="Ribonuclease H-like superfamily/Ribonuclease H"/>
    <property type="match status" value="1"/>
</dbReference>
<dbReference type="InterPro" id="IPR056924">
    <property type="entry name" value="SH3_Tf2-1"/>
</dbReference>
<keyword evidence="6" id="KW-0255">Endonuclease</keyword>
<dbReference type="Gene3D" id="2.40.70.10">
    <property type="entry name" value="Acid Proteases"/>
    <property type="match status" value="1"/>
</dbReference>
<dbReference type="InterPro" id="IPR036397">
    <property type="entry name" value="RNaseH_sf"/>
</dbReference>
<keyword evidence="2" id="KW-0507">mRNA processing</keyword>
<dbReference type="GO" id="GO:0008270">
    <property type="term" value="F:zinc ion binding"/>
    <property type="evidence" value="ECO:0007669"/>
    <property type="project" value="UniProtKB-KW"/>
</dbReference>
<feature type="compositionally biased region" description="Low complexity" evidence="11">
    <location>
        <begin position="2324"/>
        <end position="2345"/>
    </location>
</feature>
<organism evidence="14 15">
    <name type="scientific">Rhodofomes roseus</name>
    <dbReference type="NCBI Taxonomy" id="34475"/>
    <lineage>
        <taxon>Eukaryota</taxon>
        <taxon>Fungi</taxon>
        <taxon>Dikarya</taxon>
        <taxon>Basidiomycota</taxon>
        <taxon>Agaricomycotina</taxon>
        <taxon>Agaricomycetes</taxon>
        <taxon>Polyporales</taxon>
        <taxon>Rhodofomes</taxon>
    </lineage>
</organism>
<dbReference type="InterPro" id="IPR000477">
    <property type="entry name" value="RT_dom"/>
</dbReference>
<dbReference type="Proteomes" id="UP000298390">
    <property type="component" value="Unassembled WGS sequence"/>
</dbReference>
<evidence type="ECO:0000256" key="9">
    <source>
        <dbReference type="PROSITE-ProRule" id="PRU00047"/>
    </source>
</evidence>
<dbReference type="Gene3D" id="3.10.10.10">
    <property type="entry name" value="HIV Type 1 Reverse Transcriptase, subunit A, domain 1"/>
    <property type="match status" value="1"/>
</dbReference>
<evidence type="ECO:0000256" key="2">
    <source>
        <dbReference type="ARBA" id="ARBA00022664"/>
    </source>
</evidence>
<feature type="compositionally biased region" description="Basic and acidic residues" evidence="11">
    <location>
        <begin position="72"/>
        <end position="83"/>
    </location>
</feature>
<feature type="compositionally biased region" description="Polar residues" evidence="11">
    <location>
        <begin position="606"/>
        <end position="616"/>
    </location>
</feature>
<evidence type="ECO:0000256" key="1">
    <source>
        <dbReference type="ARBA" id="ARBA00012493"/>
    </source>
</evidence>
<feature type="region of interest" description="Disordered" evidence="11">
    <location>
        <begin position="1772"/>
        <end position="1800"/>
    </location>
</feature>
<keyword evidence="8" id="KW-0695">RNA-directed DNA polymerase</keyword>
<dbReference type="InterPro" id="IPR041373">
    <property type="entry name" value="RT_RNaseH"/>
</dbReference>
<feature type="compositionally biased region" description="Low complexity" evidence="11">
    <location>
        <begin position="675"/>
        <end position="692"/>
    </location>
</feature>
<dbReference type="PROSITE" id="PS50878">
    <property type="entry name" value="RT_POL"/>
    <property type="match status" value="1"/>
</dbReference>
<gene>
    <name evidence="14" type="ORF">EVJ58_g678</name>
</gene>
<dbReference type="FunFam" id="3.30.70.270:FF:000063">
    <property type="entry name" value="Zinc knuckle domaincontaining protein"/>
    <property type="match status" value="1"/>
</dbReference>
<feature type="compositionally biased region" description="Acidic residues" evidence="11">
    <location>
        <begin position="320"/>
        <end position="334"/>
    </location>
</feature>
<feature type="region of interest" description="Disordered" evidence="11">
    <location>
        <begin position="597"/>
        <end position="695"/>
    </location>
</feature>
<feature type="coiled-coil region" evidence="10">
    <location>
        <begin position="2159"/>
        <end position="2186"/>
    </location>
</feature>
<dbReference type="SUPFAM" id="SSF56672">
    <property type="entry name" value="DNA/RNA polymerases"/>
    <property type="match status" value="1"/>
</dbReference>
<dbReference type="InterPro" id="IPR043502">
    <property type="entry name" value="DNA/RNA_pol_sf"/>
</dbReference>
<feature type="region of interest" description="Disordered" evidence="11">
    <location>
        <begin position="221"/>
        <end position="362"/>
    </location>
</feature>
<dbReference type="Pfam" id="PF00098">
    <property type="entry name" value="zf-CCHC"/>
    <property type="match status" value="1"/>
</dbReference>
<feature type="domain" description="Reverse transcriptase" evidence="13">
    <location>
        <begin position="1318"/>
        <end position="1497"/>
    </location>
</feature>
<evidence type="ECO:0000256" key="4">
    <source>
        <dbReference type="ARBA" id="ARBA00022695"/>
    </source>
</evidence>
<proteinExistence type="predicted"/>
<feature type="compositionally biased region" description="Basic and acidic residues" evidence="11">
    <location>
        <begin position="221"/>
        <end position="233"/>
    </location>
</feature>
<evidence type="ECO:0000256" key="6">
    <source>
        <dbReference type="ARBA" id="ARBA00022759"/>
    </source>
</evidence>
<feature type="region of interest" description="Disordered" evidence="11">
    <location>
        <begin position="2449"/>
        <end position="2498"/>
    </location>
</feature>
<dbReference type="InterPro" id="IPR050951">
    <property type="entry name" value="Retrovirus_Pol_polyprotein"/>
</dbReference>
<dbReference type="PROSITE" id="PS50158">
    <property type="entry name" value="ZF_CCHC"/>
    <property type="match status" value="1"/>
</dbReference>
<protein>
    <recommendedName>
        <fullName evidence="1">RNA-directed DNA polymerase</fullName>
        <ecNumber evidence="1">2.7.7.49</ecNumber>
    </recommendedName>
</protein>
<dbReference type="GO" id="GO:0003964">
    <property type="term" value="F:RNA-directed DNA polymerase activity"/>
    <property type="evidence" value="ECO:0007669"/>
    <property type="project" value="UniProtKB-KW"/>
</dbReference>
<dbReference type="SMART" id="SM00343">
    <property type="entry name" value="ZnF_C2HC"/>
    <property type="match status" value="1"/>
</dbReference>
<sequence>MSTTTTKTKRRAQQTTASRPATRASSRAAMHVQTDTRDSTIVAPRTRHVEQELDPGSAPSRRAPSPAPSARSETRRTSEASIRDMCQRFVEMINDRLEDSDEVIRNAANFANTALRDVMAAQQRAAETRNLTRTMFENIRRELDRLGYDPAEEEEEVRDDVHGPRASPHSSDPRQPSPHIRDDDYVETMSLDTMFAPRQLNESDTQYANRVWRRDQFLDRQGMEQRQREREARIAQTWREAAERHGGDPYANQPAQGPYPGSPDGDDDPDDGSAGGSRRPPSREHHPPGGHPRSQRGSGGPPPPHPPSGGPPDGDGGSDGPDDHDDERDTDNDDQDAREHPRRDEHRFTRSPSYLANRRVPLYDTRAGNRRVRDPYDPDYDDTFRAEGLRMIRRLVREKLSESMPDSNALKNIKNIPTPSQYDGTDDYEQFENWLKTLLRWMSLFRLGGTTLDKERLYILGQFLKGKAADWYNDTIDTPTANGRPWTFLDALCGLFDRFLHHATASTAADKFYAAKYTKEAGVNGLWDYLIKYAARMPIPPDDYTFARVFTEALPSDIGVPLFQAKNVSVESTPLQRLRRLALQQEHNNKQVAAYRAKHAARSMSAMPSTAGNVTARNTERRTETNHRDSRGHGAQQGTPRGGGAPLVRPKGLQQPAQSSSNVRGGAAPVSGNRPSGQQGASHHSHPHGSSQHSRKCFNCGEEGHFSKDCPHPPRTNFRAARIVDDRDDSDLNDSERPSGNSSEPPEASPDTAQDTPVSAAEAVIAENQDEVLAQLEDEYLAMDGSQYDPDEYIAMEDVLEEDESDDIVYYGSMRRIDVSQVDNDLVEHSEISQGDHTSYGLRVFHIPRNVSLQDDQAANASIFELEWRHALSNGADNIDFESIDNLAVREILRRGPAIEAVSESSSASYEHFADDLTGPVPVDTAIAARSGDLDVMSISSDESIPPLAEAPDAYIPSPDFTDEETYALALTGRLRTLNRELQWTRYELLRSLERYRPSVEDRERIRERMHDQDWMVRSMNIPDLPSDYSDDPSHTTTIALAQQVLGDDADMHDPPPPYPALRAMLARAARIPDAPNSSTQSVATRATVRRTVTGRRPDLTRYDQTCLTAYLTINGLQALVLLDSGSTTDSISPDFARVSGIQAFELENPAILQLGCVGSRSRINYGANVPVIWGTFRGEVYFDVVNLDRYDAVLGTPFMRKFGVCLDFAQSSIRIGQHVIPALLPREEEDAANRRRRSFPSRRTATVADEARIKQIREQFMKEYSELFGPVPPGLPPVRNVNHSIPLIDDQKRYTYYLPKCPDSLKPKLLEKIQLYTANGWWKECQTEQAAPMLCIAKKDGGLRTVADVRQRNANTIKDVTPFPDQDQIRNDVARAQYRSKIDMSNAYEQVLIDPKDVPKTAFATIYGTFYSLVMQQGDANAPSTFQRLMTSIFRDAIGIFVHVYLDDIFVFSDTLEDHEKHLEWVLKKLRENRLYLSVNKCALFATRVDCLGHIIDEKGLHADTDKMARVRNWPVPRNYHDIQRFLGLVQYLAHFMPNLAAYTGPLSSITRNGQSFDWRPIHQKCFDEIKALACKTPILRPIDPRNSDPIWVITDASTSGVGAVYGQGPQWDNCRPAGFMSKKFTSAQHAYFTYEMEALGVLEALLKWEDKLIGRHFKIVTDHRALVFIQDKRKLAPRLERWTEYLSRFDFEIVYVQGSKNLVADSFSRYFSSEGADVLHEPQDYVSADIRIDPDGETLSNSRLAEIRAQRVIEHVEPRVREAEELAAHYPQASGPSDSDSDSSPTQDDSTAIDSAIAGPPLDTVVQQTLDLQATMRSGYAKDRLFKAIMDHPEDHCMFFTDGVSERAIQTISQILRSVVRPDQTDWIDRLPLVEFAINSSINASTGFAPFELTYGYMPRIMRTLENTPAMPGVRAFADRAVENLLTAHDAIIESRVTQTTQANRRRRADNPAGDDQPRFDVGKLVYLSTHNLSLPKGRANKLAPRYVGPYRIVKAHPDTSNYTLELPEVLRKRRIHPTFHASLLRPHQPNDDTMFPGRDVTTFYDFGLDDEPEYLVDEILTHRWVGRRIEFLDLEALDSLGPTIARAPMMWRYNKRVKTVLHAGKCGVCDAFLQHAIDALGTRNYQVAHTEQDDTAVRSARREAYEQGYEDAQHDRVTLATTVQQLQARIAELEAQLATRTNAGGRMSGGGGFGPIRNRINTNERVRRPARIQNVFLSEVPPTIEEVDAALHRAQVNDAVGLAAVRQLQQWRRVIQSTMAAGRPLSETQHALQNHWVGLPDWYRQQFPRRDRPPTNAPAQAPREDPPRYDDPPEKWASYFSRYPPSTTAPRSRSRRAGASFARTRKTAHVDGRDRLTAHFHSPTSTSRTFKLRMSSPAPEVNITPLPETQVVGGHVATIDVTTHAIATHAAHCGITPEFVTQHLSHWARDYLATGPRTAELDLTVNGAPPTAGNPQGEQVAHEGQPATGHGEQSIPNVAADAEDMVVEPLGQDSA</sequence>
<comment type="caution">
    <text evidence="14">The sequence shown here is derived from an EMBL/GenBank/DDBJ whole genome shotgun (WGS) entry which is preliminary data.</text>
</comment>
<keyword evidence="7" id="KW-0378">Hydrolase</keyword>
<evidence type="ECO:0000259" key="12">
    <source>
        <dbReference type="PROSITE" id="PS50158"/>
    </source>
</evidence>
<dbReference type="STRING" id="34475.A0A4Y9Z552"/>
<feature type="region of interest" description="Disordered" evidence="11">
    <location>
        <begin position="1"/>
        <end position="83"/>
    </location>
</feature>
<dbReference type="CDD" id="cd00303">
    <property type="entry name" value="retropepsin_like"/>
    <property type="match status" value="1"/>
</dbReference>
<dbReference type="Gene3D" id="4.10.60.10">
    <property type="entry name" value="Zinc finger, CCHC-type"/>
    <property type="match status" value="1"/>
</dbReference>
<keyword evidence="3" id="KW-0808">Transferase</keyword>
<evidence type="ECO:0000256" key="10">
    <source>
        <dbReference type="SAM" id="Coils"/>
    </source>
</evidence>
<dbReference type="InterPro" id="IPR043128">
    <property type="entry name" value="Rev_trsase/Diguanyl_cyclase"/>
</dbReference>
<keyword evidence="9" id="KW-0863">Zinc-finger</keyword>
<feature type="compositionally biased region" description="Low complexity" evidence="11">
    <location>
        <begin position="57"/>
        <end position="71"/>
    </location>
</feature>
<feature type="domain" description="CCHC-type" evidence="12">
    <location>
        <begin position="695"/>
        <end position="711"/>
    </location>
</feature>